<dbReference type="Pfam" id="PF14559">
    <property type="entry name" value="TPR_19"/>
    <property type="match status" value="1"/>
</dbReference>
<dbReference type="RefSeq" id="WP_049724672.1">
    <property type="nucleotide sequence ID" value="NZ_CP012154.1"/>
</dbReference>
<organism evidence="1 2">
    <name type="scientific">Wenzhouxiangella marina</name>
    <dbReference type="NCBI Taxonomy" id="1579979"/>
    <lineage>
        <taxon>Bacteria</taxon>
        <taxon>Pseudomonadati</taxon>
        <taxon>Pseudomonadota</taxon>
        <taxon>Gammaproteobacteria</taxon>
        <taxon>Chromatiales</taxon>
        <taxon>Wenzhouxiangellaceae</taxon>
        <taxon>Wenzhouxiangella</taxon>
    </lineage>
</organism>
<evidence type="ECO:0000313" key="2">
    <source>
        <dbReference type="Proteomes" id="UP000066624"/>
    </source>
</evidence>
<dbReference type="InterPro" id="IPR011990">
    <property type="entry name" value="TPR-like_helical_dom_sf"/>
</dbReference>
<dbReference type="InterPro" id="IPR019734">
    <property type="entry name" value="TPR_rpt"/>
</dbReference>
<dbReference type="SUPFAM" id="SSF48452">
    <property type="entry name" value="TPR-like"/>
    <property type="match status" value="1"/>
</dbReference>
<keyword evidence="2" id="KW-1185">Reference proteome</keyword>
<name>A0A0K0XTL9_9GAMM</name>
<dbReference type="AlphaFoldDB" id="A0A0K0XTL9"/>
<gene>
    <name evidence="1" type="ORF">WM2015_623</name>
</gene>
<dbReference type="PROSITE" id="PS51257">
    <property type="entry name" value="PROKAR_LIPOPROTEIN"/>
    <property type="match status" value="1"/>
</dbReference>
<dbReference type="STRING" id="1579979.WM2015_623"/>
<sequence>MNRKSIQPILRFSLAIGLVALISACATQAPAPTENRSLAEQVRAPAAEERSGLQVYPLRNPAVTELTEAALAAEQAGDLDQATLLLERALRIQPRDPELLQHMAEIRLERGEWEQAESFAGRSFDVGPRVGEICQRNWRTMALARERLSRYDEAADARERLQACQIEPPTRL</sequence>
<protein>
    <submittedName>
        <fullName evidence="1">Uncharacterized protein</fullName>
    </submittedName>
</protein>
<dbReference type="EMBL" id="CP012154">
    <property type="protein sequence ID" value="AKS41005.1"/>
    <property type="molecule type" value="Genomic_DNA"/>
</dbReference>
<dbReference type="Gene3D" id="1.25.40.10">
    <property type="entry name" value="Tetratricopeptide repeat domain"/>
    <property type="match status" value="1"/>
</dbReference>
<dbReference type="KEGG" id="wma:WM2015_623"/>
<accession>A0A0K0XTL9</accession>
<reference evidence="1 2" key="1">
    <citation type="submission" date="2015-07" db="EMBL/GenBank/DDBJ databases">
        <authorList>
            <person name="Noorani M."/>
        </authorList>
    </citation>
    <scope>NUCLEOTIDE SEQUENCE [LARGE SCALE GENOMIC DNA]</scope>
    <source>
        <strain evidence="1 2">KCTC 42284</strain>
    </source>
</reference>
<evidence type="ECO:0000313" key="1">
    <source>
        <dbReference type="EMBL" id="AKS41005.1"/>
    </source>
</evidence>
<dbReference type="PROSITE" id="PS50005">
    <property type="entry name" value="TPR"/>
    <property type="match status" value="1"/>
</dbReference>
<proteinExistence type="predicted"/>
<dbReference type="Proteomes" id="UP000066624">
    <property type="component" value="Chromosome"/>
</dbReference>